<feature type="region of interest" description="Disordered" evidence="1">
    <location>
        <begin position="138"/>
        <end position="158"/>
    </location>
</feature>
<reference evidence="2 3" key="1">
    <citation type="submission" date="2019-03" db="EMBL/GenBank/DDBJ databases">
        <title>Sapientia aquatica gen. nov., sp. nov., isolated from a crater lake.</title>
        <authorList>
            <person name="Felfoldi T."/>
            <person name="Szabo A."/>
            <person name="Toth E."/>
            <person name="Schumann P."/>
            <person name="Keki Z."/>
            <person name="Marialigeti K."/>
            <person name="Mathe I."/>
        </authorList>
    </citation>
    <scope>NUCLEOTIDE SEQUENCE [LARGE SCALE GENOMIC DNA]</scope>
    <source>
        <strain evidence="2 3">SA-152</strain>
    </source>
</reference>
<evidence type="ECO:0000313" key="3">
    <source>
        <dbReference type="Proteomes" id="UP000294829"/>
    </source>
</evidence>
<feature type="compositionally biased region" description="Acidic residues" evidence="1">
    <location>
        <begin position="148"/>
        <end position="158"/>
    </location>
</feature>
<keyword evidence="3" id="KW-1185">Reference proteome</keyword>
<dbReference type="AlphaFoldDB" id="A0A4V3AU85"/>
<accession>A0A4V3AU85</accession>
<gene>
    <name evidence="2" type="ORF">E2I14_15190</name>
</gene>
<evidence type="ECO:0000313" key="2">
    <source>
        <dbReference type="EMBL" id="TDK63543.1"/>
    </source>
</evidence>
<protein>
    <submittedName>
        <fullName evidence="2">Uncharacterized protein</fullName>
    </submittedName>
</protein>
<dbReference type="EMBL" id="SMYL01000009">
    <property type="protein sequence ID" value="TDK63543.1"/>
    <property type="molecule type" value="Genomic_DNA"/>
</dbReference>
<dbReference type="Proteomes" id="UP000294829">
    <property type="component" value="Unassembled WGS sequence"/>
</dbReference>
<proteinExistence type="predicted"/>
<comment type="caution">
    <text evidence="2">The sequence shown here is derived from an EMBL/GenBank/DDBJ whole genome shotgun (WGS) entry which is preliminary data.</text>
</comment>
<evidence type="ECO:0000256" key="1">
    <source>
        <dbReference type="SAM" id="MobiDB-lite"/>
    </source>
</evidence>
<sequence>MAKNREYREVQKQDAETQKVPLLQRLYAMAASGLSKRSMAAKIGFTLEEFQDLLNYKEKGIQRYQMAYDAGRAVFEEENIAVLEQVLETGSEGIKAKIARDNLKTLEEWAPATKSVKVIVEDAANVLLFEALSEEDQNAIKASHTPNDDTEEDQTSED</sequence>
<organism evidence="2 3">
    <name type="scientific">Sapientia aquatica</name>
    <dbReference type="NCBI Taxonomy" id="1549640"/>
    <lineage>
        <taxon>Bacteria</taxon>
        <taxon>Pseudomonadati</taxon>
        <taxon>Pseudomonadota</taxon>
        <taxon>Betaproteobacteria</taxon>
        <taxon>Burkholderiales</taxon>
        <taxon>Oxalobacteraceae</taxon>
        <taxon>Sapientia</taxon>
    </lineage>
</organism>
<dbReference type="RefSeq" id="WP_133330044.1">
    <property type="nucleotide sequence ID" value="NZ_SMYL01000009.1"/>
</dbReference>
<name>A0A4V3AU85_9BURK</name>